<dbReference type="EMBL" id="CP013236">
    <property type="protein sequence ID" value="AMP16452.1"/>
    <property type="molecule type" value="Genomic_DNA"/>
</dbReference>
<keyword evidence="7" id="KW-1185">Reference proteome</keyword>
<protein>
    <submittedName>
        <fullName evidence="6">Spermine/spermidine synthase family protein</fullName>
    </submittedName>
</protein>
<feature type="active site" description="Proton acceptor" evidence="4">
    <location>
        <position position="160"/>
    </location>
</feature>
<dbReference type="PANTHER" id="PTHR43317:SF1">
    <property type="entry name" value="THERMOSPERMINE SYNTHASE ACAULIS5"/>
    <property type="match status" value="1"/>
</dbReference>
<reference evidence="6 7" key="1">
    <citation type="submission" date="2015-11" db="EMBL/GenBank/DDBJ databases">
        <title>Exploring the genomic traits of fungus-feeding bacterial genus Collimonas.</title>
        <authorList>
            <person name="Song C."/>
            <person name="Schmidt R."/>
            <person name="de Jager V."/>
            <person name="Krzyzanowska D."/>
            <person name="Jongedijk E."/>
            <person name="Cankar K."/>
            <person name="Beekwilder J."/>
            <person name="van Veen A."/>
            <person name="de Boer W."/>
            <person name="van Veen J.A."/>
            <person name="Garbeva P."/>
        </authorList>
    </citation>
    <scope>NUCLEOTIDE SEQUENCE [LARGE SCALE GENOMIC DNA]</scope>
    <source>
        <strain evidence="6 7">Ter291</strain>
    </source>
</reference>
<organism evidence="6 7">
    <name type="scientific">Collimonas pratensis</name>
    <dbReference type="NCBI Taxonomy" id="279113"/>
    <lineage>
        <taxon>Bacteria</taxon>
        <taxon>Pseudomonadati</taxon>
        <taxon>Pseudomonadota</taxon>
        <taxon>Betaproteobacteria</taxon>
        <taxon>Burkholderiales</taxon>
        <taxon>Oxalobacteraceae</taxon>
        <taxon>Collimonas</taxon>
    </lineage>
</organism>
<evidence type="ECO:0000259" key="5">
    <source>
        <dbReference type="PROSITE" id="PS51006"/>
    </source>
</evidence>
<evidence type="ECO:0000256" key="3">
    <source>
        <dbReference type="ARBA" id="ARBA00023115"/>
    </source>
</evidence>
<gene>
    <name evidence="6" type="ORF">CPter291_4222</name>
</gene>
<evidence type="ECO:0000313" key="7">
    <source>
        <dbReference type="Proteomes" id="UP000074914"/>
    </source>
</evidence>
<keyword evidence="2 4" id="KW-0808">Transferase</keyword>
<proteinExistence type="inferred from homology"/>
<dbReference type="Proteomes" id="UP000074914">
    <property type="component" value="Chromosome"/>
</dbReference>
<sequence>MSARPIATDAATDSPLRIMNAPSSFEQRLESSGGQPFVFDHGDMRTLHFDHKYVQSAMSISAPDKLLLSYTRAMMGFMLFQPAPKHILLVGLGGGSLAKYCYRHFPEARITVLELSAEVIALRDHFMIPADDQRFQVIHTDAAAYMQAQQGNIADIIMLDGFSADGPAEALSTSGFYAACLRNLAAGGILVSNLWDRPDFLVQAIGQALAASDWRIWWCRTSDSHNCIAFFIKGSVTPLFRTMILRRAKKLDAQFGLQLSELVPSFQLVRDQPEEESV</sequence>
<name>A0ABN4ME86_9BURK</name>
<comment type="similarity">
    <text evidence="1">Belongs to the spermidine/spermine synthase family.</text>
</comment>
<dbReference type="Gene3D" id="3.40.50.150">
    <property type="entry name" value="Vaccinia Virus protein VP39"/>
    <property type="match status" value="1"/>
</dbReference>
<dbReference type="PROSITE" id="PS51006">
    <property type="entry name" value="PABS_2"/>
    <property type="match status" value="1"/>
</dbReference>
<accession>A0ABN4ME86</accession>
<dbReference type="PANTHER" id="PTHR43317">
    <property type="entry name" value="THERMOSPERMINE SYNTHASE ACAULIS5"/>
    <property type="match status" value="1"/>
</dbReference>
<dbReference type="SUPFAM" id="SSF53335">
    <property type="entry name" value="S-adenosyl-L-methionine-dependent methyltransferases"/>
    <property type="match status" value="1"/>
</dbReference>
<evidence type="ECO:0000256" key="4">
    <source>
        <dbReference type="PROSITE-ProRule" id="PRU00354"/>
    </source>
</evidence>
<evidence type="ECO:0000256" key="1">
    <source>
        <dbReference type="ARBA" id="ARBA00007867"/>
    </source>
</evidence>
<dbReference type="Pfam" id="PF01564">
    <property type="entry name" value="Spermine_synth"/>
    <property type="match status" value="1"/>
</dbReference>
<dbReference type="InterPro" id="IPR029063">
    <property type="entry name" value="SAM-dependent_MTases_sf"/>
</dbReference>
<evidence type="ECO:0000256" key="2">
    <source>
        <dbReference type="ARBA" id="ARBA00022679"/>
    </source>
</evidence>
<evidence type="ECO:0000313" key="6">
    <source>
        <dbReference type="EMBL" id="AMP16452.1"/>
    </source>
</evidence>
<keyword evidence="3 4" id="KW-0620">Polyamine biosynthesis</keyword>
<dbReference type="InterPro" id="IPR030374">
    <property type="entry name" value="PABS"/>
</dbReference>
<feature type="domain" description="PABS" evidence="5">
    <location>
        <begin position="5"/>
        <end position="193"/>
    </location>
</feature>